<dbReference type="KEGG" id="gms:SOIL9_09380"/>
<evidence type="ECO:0000313" key="1">
    <source>
        <dbReference type="EMBL" id="VTR97003.1"/>
    </source>
</evidence>
<dbReference type="AlphaFoldDB" id="A0A6P2D7P2"/>
<reference evidence="1 2" key="1">
    <citation type="submission" date="2019-05" db="EMBL/GenBank/DDBJ databases">
        <authorList>
            <consortium name="Science for Life Laboratories"/>
        </authorList>
    </citation>
    <scope>NUCLEOTIDE SEQUENCE [LARGE SCALE GENOMIC DNA]</scope>
    <source>
        <strain evidence="1">Soil9</strain>
    </source>
</reference>
<gene>
    <name evidence="1" type="ORF">SOIL9_09380</name>
</gene>
<dbReference type="Proteomes" id="UP000464178">
    <property type="component" value="Chromosome"/>
</dbReference>
<name>A0A6P2D7P2_9BACT</name>
<keyword evidence="2" id="KW-1185">Reference proteome</keyword>
<dbReference type="RefSeq" id="WP_162671015.1">
    <property type="nucleotide sequence ID" value="NZ_LR593886.1"/>
</dbReference>
<evidence type="ECO:0000313" key="2">
    <source>
        <dbReference type="Proteomes" id="UP000464178"/>
    </source>
</evidence>
<accession>A0A6P2D7P2</accession>
<protein>
    <submittedName>
        <fullName evidence="1">: Phage_AlpA</fullName>
    </submittedName>
</protein>
<organism evidence="1 2">
    <name type="scientific">Gemmata massiliana</name>
    <dbReference type="NCBI Taxonomy" id="1210884"/>
    <lineage>
        <taxon>Bacteria</taxon>
        <taxon>Pseudomonadati</taxon>
        <taxon>Planctomycetota</taxon>
        <taxon>Planctomycetia</taxon>
        <taxon>Gemmatales</taxon>
        <taxon>Gemmataceae</taxon>
        <taxon>Gemmata</taxon>
    </lineage>
</organism>
<sequence length="87" mass="9541">MNEHITPPARPRRGLRPGLLRRAGAAQFCGVGASTWDRLCAAGSTPAPIRLGGSVAWSRRELARWIDHGCPARTEWEPIWGALRRAS</sequence>
<dbReference type="EMBL" id="LR593886">
    <property type="protein sequence ID" value="VTR97003.1"/>
    <property type="molecule type" value="Genomic_DNA"/>
</dbReference>
<proteinExistence type="predicted"/>